<comment type="caution">
    <text evidence="11">The sequence shown here is derived from an EMBL/GenBank/DDBJ whole genome shotgun (WGS) entry which is preliminary data.</text>
</comment>
<dbReference type="SUPFAM" id="SSF52047">
    <property type="entry name" value="RNI-like"/>
    <property type="match status" value="2"/>
</dbReference>
<gene>
    <name evidence="11" type="ORF">RRG08_024163</name>
</gene>
<evidence type="ECO:0000256" key="2">
    <source>
        <dbReference type="ARBA" id="ARBA00004496"/>
    </source>
</evidence>
<organism evidence="11 12">
    <name type="scientific">Elysia crispata</name>
    <name type="common">lettuce slug</name>
    <dbReference type="NCBI Taxonomy" id="231223"/>
    <lineage>
        <taxon>Eukaryota</taxon>
        <taxon>Metazoa</taxon>
        <taxon>Spiralia</taxon>
        <taxon>Lophotrochozoa</taxon>
        <taxon>Mollusca</taxon>
        <taxon>Gastropoda</taxon>
        <taxon>Heterobranchia</taxon>
        <taxon>Euthyneura</taxon>
        <taxon>Panpulmonata</taxon>
        <taxon>Sacoglossa</taxon>
        <taxon>Placobranchoidea</taxon>
        <taxon>Plakobranchidae</taxon>
        <taxon>Elysia</taxon>
    </lineage>
</organism>
<keyword evidence="7" id="KW-0472">Membrane</keyword>
<feature type="compositionally biased region" description="Basic residues" evidence="8">
    <location>
        <begin position="987"/>
        <end position="999"/>
    </location>
</feature>
<name>A0AAE1D2H2_9GAST</name>
<feature type="compositionally biased region" description="Low complexity" evidence="8">
    <location>
        <begin position="1317"/>
        <end position="1467"/>
    </location>
</feature>
<evidence type="ECO:0000256" key="7">
    <source>
        <dbReference type="ARBA" id="ARBA00023136"/>
    </source>
</evidence>
<feature type="domain" description="CARMIL C-terminal" evidence="9">
    <location>
        <begin position="785"/>
        <end position="1005"/>
    </location>
</feature>
<feature type="compositionally biased region" description="Low complexity" evidence="8">
    <location>
        <begin position="1645"/>
        <end position="1661"/>
    </location>
</feature>
<dbReference type="InterPro" id="IPR041245">
    <property type="entry name" value="CARMIL_PH"/>
</dbReference>
<evidence type="ECO:0000313" key="12">
    <source>
        <dbReference type="Proteomes" id="UP001283361"/>
    </source>
</evidence>
<feature type="compositionally biased region" description="Low complexity" evidence="8">
    <location>
        <begin position="1514"/>
        <end position="1525"/>
    </location>
</feature>
<dbReference type="GO" id="GO:0034315">
    <property type="term" value="P:regulation of Arp2/3 complex-mediated actin nucleation"/>
    <property type="evidence" value="ECO:0007669"/>
    <property type="project" value="TreeGrafter"/>
</dbReference>
<evidence type="ECO:0000256" key="4">
    <source>
        <dbReference type="ARBA" id="ARBA00022490"/>
    </source>
</evidence>
<comment type="subcellular location">
    <subcellularLocation>
        <location evidence="1">Cell membrane</location>
    </subcellularLocation>
    <subcellularLocation>
        <location evidence="2">Cytoplasm</location>
    </subcellularLocation>
</comment>
<feature type="compositionally biased region" description="Polar residues" evidence="8">
    <location>
        <begin position="1493"/>
        <end position="1503"/>
    </location>
</feature>
<dbReference type="GO" id="GO:0005886">
    <property type="term" value="C:plasma membrane"/>
    <property type="evidence" value="ECO:0007669"/>
    <property type="project" value="UniProtKB-SubCell"/>
</dbReference>
<feature type="region of interest" description="Disordered" evidence="8">
    <location>
        <begin position="1274"/>
        <end position="1739"/>
    </location>
</feature>
<feature type="compositionally biased region" description="Polar residues" evidence="8">
    <location>
        <begin position="1299"/>
        <end position="1316"/>
    </location>
</feature>
<evidence type="ECO:0000259" key="9">
    <source>
        <dbReference type="Pfam" id="PF16000"/>
    </source>
</evidence>
<keyword evidence="12" id="KW-1185">Reference proteome</keyword>
<feature type="compositionally biased region" description="Low complexity" evidence="8">
    <location>
        <begin position="953"/>
        <end position="964"/>
    </location>
</feature>
<feature type="domain" description="CARMIL pleckstrin homology" evidence="10">
    <location>
        <begin position="29"/>
        <end position="122"/>
    </location>
</feature>
<feature type="compositionally biased region" description="Polar residues" evidence="8">
    <location>
        <begin position="1543"/>
        <end position="1553"/>
    </location>
</feature>
<keyword evidence="5" id="KW-0433">Leucine-rich repeat</keyword>
<feature type="compositionally biased region" description="Basic and acidic residues" evidence="8">
    <location>
        <begin position="1691"/>
        <end position="1706"/>
    </location>
</feature>
<reference evidence="11" key="1">
    <citation type="journal article" date="2023" name="G3 (Bethesda)">
        <title>A reference genome for the long-term kleptoplast-retaining sea slug Elysia crispata morphotype clarki.</title>
        <authorList>
            <person name="Eastman K.E."/>
            <person name="Pendleton A.L."/>
            <person name="Shaikh M.A."/>
            <person name="Suttiyut T."/>
            <person name="Ogas R."/>
            <person name="Tomko P."/>
            <person name="Gavelis G."/>
            <person name="Widhalm J.R."/>
            <person name="Wisecaver J.H."/>
        </authorList>
    </citation>
    <scope>NUCLEOTIDE SEQUENCE</scope>
    <source>
        <strain evidence="11">ECLA1</strain>
    </source>
</reference>
<keyword evidence="4" id="KW-0963">Cytoplasm</keyword>
<proteinExistence type="predicted"/>
<dbReference type="Gene3D" id="2.30.29.30">
    <property type="entry name" value="Pleckstrin-homology domain (PH domain)/Phosphotyrosine-binding domain (PTB)"/>
    <property type="match status" value="1"/>
</dbReference>
<dbReference type="GO" id="GO:0016477">
    <property type="term" value="P:cell migration"/>
    <property type="evidence" value="ECO:0007669"/>
    <property type="project" value="TreeGrafter"/>
</dbReference>
<evidence type="ECO:0000256" key="5">
    <source>
        <dbReference type="ARBA" id="ARBA00022614"/>
    </source>
</evidence>
<evidence type="ECO:0000256" key="3">
    <source>
        <dbReference type="ARBA" id="ARBA00022475"/>
    </source>
</evidence>
<dbReference type="InterPro" id="IPR011993">
    <property type="entry name" value="PH-like_dom_sf"/>
</dbReference>
<dbReference type="EMBL" id="JAWDGP010005686">
    <property type="protein sequence ID" value="KAK3754086.1"/>
    <property type="molecule type" value="Genomic_DNA"/>
</dbReference>
<feature type="region of interest" description="Disordered" evidence="8">
    <location>
        <begin position="1783"/>
        <end position="1850"/>
    </location>
</feature>
<dbReference type="Pfam" id="PF16000">
    <property type="entry name" value="CARMIL_C"/>
    <property type="match status" value="1"/>
</dbReference>
<evidence type="ECO:0000259" key="10">
    <source>
        <dbReference type="Pfam" id="PF17888"/>
    </source>
</evidence>
<feature type="compositionally biased region" description="Basic residues" evidence="8">
    <location>
        <begin position="910"/>
        <end position="922"/>
    </location>
</feature>
<feature type="compositionally biased region" description="Basic and acidic residues" evidence="8">
    <location>
        <begin position="1095"/>
        <end position="1113"/>
    </location>
</feature>
<dbReference type="GO" id="GO:0005737">
    <property type="term" value="C:cytoplasm"/>
    <property type="evidence" value="ECO:0007669"/>
    <property type="project" value="UniProtKB-SubCell"/>
</dbReference>
<keyword evidence="3" id="KW-1003">Cell membrane</keyword>
<feature type="compositionally biased region" description="Basic and acidic residues" evidence="8">
    <location>
        <begin position="1205"/>
        <end position="1219"/>
    </location>
</feature>
<evidence type="ECO:0008006" key="13">
    <source>
        <dbReference type="Google" id="ProtNLM"/>
    </source>
</evidence>
<evidence type="ECO:0000256" key="1">
    <source>
        <dbReference type="ARBA" id="ARBA00004236"/>
    </source>
</evidence>
<feature type="compositionally biased region" description="Polar residues" evidence="8">
    <location>
        <begin position="1117"/>
        <end position="1126"/>
    </location>
</feature>
<feature type="compositionally biased region" description="Low complexity" evidence="8">
    <location>
        <begin position="1602"/>
        <end position="1618"/>
    </location>
</feature>
<dbReference type="GO" id="GO:0030027">
    <property type="term" value="C:lamellipodium"/>
    <property type="evidence" value="ECO:0007669"/>
    <property type="project" value="TreeGrafter"/>
</dbReference>
<feature type="compositionally biased region" description="Pro residues" evidence="8">
    <location>
        <begin position="1568"/>
        <end position="1581"/>
    </location>
</feature>
<dbReference type="SMART" id="SM00368">
    <property type="entry name" value="LRR_RI"/>
    <property type="match status" value="6"/>
</dbReference>
<dbReference type="InterPro" id="IPR032675">
    <property type="entry name" value="LRR_dom_sf"/>
</dbReference>
<feature type="compositionally biased region" description="Low complexity" evidence="8">
    <location>
        <begin position="1817"/>
        <end position="1828"/>
    </location>
</feature>
<feature type="compositionally biased region" description="Basic and acidic residues" evidence="8">
    <location>
        <begin position="1127"/>
        <end position="1144"/>
    </location>
</feature>
<feature type="compositionally biased region" description="Polar residues" evidence="8">
    <location>
        <begin position="1712"/>
        <end position="1728"/>
    </location>
</feature>
<feature type="compositionally biased region" description="Basic and acidic residues" evidence="8">
    <location>
        <begin position="1033"/>
        <end position="1068"/>
    </location>
</feature>
<protein>
    <recommendedName>
        <fullName evidence="13">F-actin-uncapping protein LRRC16A</fullName>
    </recommendedName>
</protein>
<feature type="region of interest" description="Disordered" evidence="8">
    <location>
        <begin position="905"/>
        <end position="1261"/>
    </location>
</feature>
<keyword evidence="6" id="KW-0677">Repeat</keyword>
<feature type="compositionally biased region" description="Polar residues" evidence="8">
    <location>
        <begin position="1664"/>
        <end position="1675"/>
    </location>
</feature>
<evidence type="ECO:0000313" key="11">
    <source>
        <dbReference type="EMBL" id="KAK3754086.1"/>
    </source>
</evidence>
<dbReference type="Pfam" id="PF17888">
    <property type="entry name" value="Carm_PH"/>
    <property type="match status" value="1"/>
</dbReference>
<accession>A0AAE1D2H2</accession>
<dbReference type="Proteomes" id="UP001283361">
    <property type="component" value="Unassembled WGS sequence"/>
</dbReference>
<dbReference type="Gene3D" id="3.80.10.10">
    <property type="entry name" value="Ribonuclease Inhibitor"/>
    <property type="match status" value="1"/>
</dbReference>
<dbReference type="Gene3D" id="6.10.140.1850">
    <property type="match status" value="1"/>
</dbReference>
<dbReference type="PANTHER" id="PTHR24112">
    <property type="entry name" value="LEUCINE-RICH REPEAT, ISOFORM F-RELATED"/>
    <property type="match status" value="1"/>
</dbReference>
<dbReference type="InterPro" id="IPR031943">
    <property type="entry name" value="CARMIL_C"/>
</dbReference>
<dbReference type="InterPro" id="IPR051279">
    <property type="entry name" value="PP1-Reg/Actin-Interact_Protein"/>
</dbReference>
<feature type="compositionally biased region" description="Basic and acidic residues" evidence="8">
    <location>
        <begin position="1229"/>
        <end position="1246"/>
    </location>
</feature>
<dbReference type="PANTHER" id="PTHR24112:SF66">
    <property type="entry name" value="LEUCINE-RICH REPEAT, ISOFORM F"/>
    <property type="match status" value="1"/>
</dbReference>
<evidence type="ECO:0000256" key="8">
    <source>
        <dbReference type="SAM" id="MobiDB-lite"/>
    </source>
</evidence>
<sequence>MSNRSNSKIPSDVQDGIRDVMDKQVKVCLKLLVKMETRGDKTENKVLAFSPCRLFVLNAKVPSKLEHSFHFLDIQNIESKKSHQLALTIDGKVYVFQALETNTDEIDHIITHIGISMKQIFPSFPLERLIAQVDVHPVERLKVMNDLIKAMESKTPGPCGGYTTMYQCMCDYHAMPFREEVEWDVDTIYLSLDSRDFRLQDFDHLLARDLVPIIGALEHNAWFKTLDASNVKLSVEACSELIRVMKRNAVIEEINLSNTGIRSDFVQKFALALISNSGTQLSKLDISNNLLEDRGINHLLGSLKHLPCGLSSFDMSRTGVSTKCLNKVGEVLSQSANIMASLCILKLNDNGLKGEDFPLLYNCLAQPNTITYLDLSFTDCALDSLCDPLLRGCLSLTTFRASGTSFTHKRSKVQVPLSWKQFFSSSCYLEFVDLSNCRLPPEALKELLLGVSANRNLKGLHLNVSSNELGPSGAALISPCIQELSGVGSLDISNNGFDIEIKTLLTELAKNHHIKQLSLGRNFVNIKPKFRPDVMSALTLLLQEESSCLESLSLADSKLKGETAYIINALGSNETLLEIDISGNSIGDLGARMLAKALMINSKLRQVVWDKNNISAQGFEDVAEALEKNLALKKMPYPVNDAAAALRMYPERTEIALQKIETCLQRNHSPRRFAPDQAYRLQQGFLISSTQQMVDKLVVTVEDTVNALLKTSSAETHAHEVESAQKLVVDANSSRQLLPSLQDIALKSQAAGNVVDSQLNAMADSLRKAIEEQLEKTTEEMLQCTSSHCPAVMEDQTFYNTILEGCQSKSALPKDFTTGVLETAATDIYNTTSEMNLAVANLISDNVIEGVIESLSTSLKSLTTHLNVRTSGLFRDDEKEEEDSMDRLRLPTEKIFKPSIANFSNSPKIANKRKSVLSRKTRPQSTMGDDSVVQNLPRAPAAENHVLSKVKESSAASSRSGSSEQLAELPDLPTLTMTSKPLEHVTKARPRRAKAHRPTRPVVNTGTTEIEDSIDTILDSPAPVPLTSSSPKAPERKDHKAKKEKEESPASSKSKQEEGASGKTEGKRWMPSFMKKKEEKSKKEPKKSFSLFKKRGSEDRKRPSLTNEDKSEASEPDPSNTSNSHTENGERPVDTSIDVIKESNDEVSEVKIMVNEDEATKKSAGPVAPRRMLPHDRAAKLPPTSKSAGEKKSPESQKSLESTSEDQKKGSTEKIKQESSPKSASPSHSQHENVETEEGAEKRQDPPKLPPGVAKMPGLGALGGKSLLQEIELKQKKRLSPKPVSPGEEQKELVAPQAKPSTETNNNVQHQTSQKATPTSPTNTTTDTLATTVTYTPEISTSNVDTPTVTSPPTTSASAADTPTVTFPPATPASPADAPTATSPPTSASTADTPTVTSPPTSASTADTPTATSPPAISASDADTSTATSPPTPTSLPAATSTVVATSTVSTPAAIATSTSTVTTTPTKLPPERPSRPSRPQSSAVTSKKGDNAPNTSEPSASPSKHPVPPTKRPLPSAAPRALAANKRPTSVVETPGTATKDLPSSMTTSTPEFQLAGSPTDVHVPLRPHPPPKARPPIMPRPKKRDSAPPSEESSDIQAQSDSTTPTVTTTSISSASHDFFLQDEPKPFSTNQALEPTLPSLIASNNSHNSSSKWNKSANVMHKSNTETQSQVEEPSPIPPLPLNTEPSSKPKEHGPSVQEELRHLGKGLPTTTSDSDAKVSSTEPSPSEEGIVYDSATLRMSVKDKIKRLAGATQTGADPPKVSAQSSLLVAKTKAMSLPKDARLLGSPHDSDSIVGDKSMHQNSKSSIPEEEVVASVEAEVEQSQHVAADSNSNSEATKVPNDEIMV</sequence>
<feature type="compositionally biased region" description="Polar residues" evidence="8">
    <location>
        <begin position="923"/>
        <end position="934"/>
    </location>
</feature>
<evidence type="ECO:0000256" key="6">
    <source>
        <dbReference type="ARBA" id="ARBA00022737"/>
    </source>
</evidence>